<proteinExistence type="predicted"/>
<dbReference type="Proteomes" id="UP000588068">
    <property type="component" value="Unassembled WGS sequence"/>
</dbReference>
<reference evidence="2 3" key="1">
    <citation type="submission" date="2020-08" db="EMBL/GenBank/DDBJ databases">
        <title>Genomic Encyclopedia of Type Strains, Phase IV (KMG-IV): sequencing the most valuable type-strain genomes for metagenomic binning, comparative biology and taxonomic classification.</title>
        <authorList>
            <person name="Goeker M."/>
        </authorList>
    </citation>
    <scope>NUCLEOTIDE SEQUENCE [LARGE SCALE GENOMIC DNA]</scope>
    <source>
        <strain evidence="2 3">DSM 26723</strain>
    </source>
</reference>
<gene>
    <name evidence="2" type="ORF">HNQ60_002141</name>
</gene>
<feature type="chain" id="PRO_5032859111" description="Lipid A deacylase LpxR family protein" evidence="1">
    <location>
        <begin position="29"/>
        <end position="353"/>
    </location>
</feature>
<evidence type="ECO:0000313" key="3">
    <source>
        <dbReference type="Proteomes" id="UP000588068"/>
    </source>
</evidence>
<protein>
    <recommendedName>
        <fullName evidence="4">Lipid A deacylase LpxR family protein</fullName>
    </recommendedName>
</protein>
<dbReference type="InterPro" id="IPR018707">
    <property type="entry name" value="LpxR"/>
</dbReference>
<dbReference type="Pfam" id="PF09982">
    <property type="entry name" value="LpxR"/>
    <property type="match status" value="1"/>
</dbReference>
<keyword evidence="1" id="KW-0732">Signal</keyword>
<comment type="caution">
    <text evidence="2">The sequence shown here is derived from an EMBL/GenBank/DDBJ whole genome shotgun (WGS) entry which is preliminary data.</text>
</comment>
<sequence>MGTRIKEVITTVILVTATWLSAAIPARAQSASEQNVDQGVSGVRVQIDNDLFAGGENDRDYTGGFAVTISGDAARDGLLSLDPLLGRIDGLFTRPHSVHYARQFGLIAFTPADITSSQPLHDDRPYASLLFMSNGRVNVDTDGRGAWSSSMTVGVLGLSMTSDLHSAVHELVGSEPPAGYDNQISAGGEPTARYTLARHHLWIANPSATMDVKTTVQGSVGYLTETSAAISMRIGRFNTPWWSFAPELTDYIGAPVPVAERTNPAPEFYLFTGARVKARAYNAFLQGQFRDSAVEYSYSQIEPIVAEVWIGVVTQLFEQTQISYTLNYQTAELREGKGARDAFWGGVQVSHNF</sequence>
<dbReference type="EMBL" id="JACHHZ010000002">
    <property type="protein sequence ID" value="MBB6093263.1"/>
    <property type="molecule type" value="Genomic_DNA"/>
</dbReference>
<dbReference type="InterPro" id="IPR037107">
    <property type="entry name" value="Put_OMP_sf"/>
</dbReference>
<accession>A0A841HKK0</accession>
<dbReference type="Gene3D" id="2.40.128.140">
    <property type="entry name" value="Outer membrane protein"/>
    <property type="match status" value="1"/>
</dbReference>
<feature type="signal peptide" evidence="1">
    <location>
        <begin position="1"/>
        <end position="28"/>
    </location>
</feature>
<dbReference type="RefSeq" id="WP_184331436.1">
    <property type="nucleotide sequence ID" value="NZ_JACHHZ010000002.1"/>
</dbReference>
<dbReference type="AlphaFoldDB" id="A0A841HKK0"/>
<organism evidence="2 3">
    <name type="scientific">Povalibacter uvarum</name>
    <dbReference type="NCBI Taxonomy" id="732238"/>
    <lineage>
        <taxon>Bacteria</taxon>
        <taxon>Pseudomonadati</taxon>
        <taxon>Pseudomonadota</taxon>
        <taxon>Gammaproteobacteria</taxon>
        <taxon>Steroidobacterales</taxon>
        <taxon>Steroidobacteraceae</taxon>
        <taxon>Povalibacter</taxon>
    </lineage>
</organism>
<evidence type="ECO:0000256" key="1">
    <source>
        <dbReference type="SAM" id="SignalP"/>
    </source>
</evidence>
<keyword evidence="3" id="KW-1185">Reference proteome</keyword>
<evidence type="ECO:0000313" key="2">
    <source>
        <dbReference type="EMBL" id="MBB6093263.1"/>
    </source>
</evidence>
<name>A0A841HKK0_9GAMM</name>
<evidence type="ECO:0008006" key="4">
    <source>
        <dbReference type="Google" id="ProtNLM"/>
    </source>
</evidence>